<protein>
    <submittedName>
        <fullName evidence="8">Lipopolysaccharide biosynthesis protein</fullName>
    </submittedName>
</protein>
<evidence type="ECO:0000313" key="8">
    <source>
        <dbReference type="EMBL" id="MCO5723330.1"/>
    </source>
</evidence>
<evidence type="ECO:0000256" key="4">
    <source>
        <dbReference type="ARBA" id="ARBA00022692"/>
    </source>
</evidence>
<evidence type="ECO:0000313" key="9">
    <source>
        <dbReference type="Proteomes" id="UP001206312"/>
    </source>
</evidence>
<evidence type="ECO:0000256" key="5">
    <source>
        <dbReference type="ARBA" id="ARBA00022989"/>
    </source>
</evidence>
<evidence type="ECO:0000256" key="3">
    <source>
        <dbReference type="ARBA" id="ARBA00022475"/>
    </source>
</evidence>
<feature type="transmembrane region" description="Helical" evidence="7">
    <location>
        <begin position="12"/>
        <end position="35"/>
    </location>
</feature>
<feature type="transmembrane region" description="Helical" evidence="7">
    <location>
        <begin position="41"/>
        <end position="58"/>
    </location>
</feature>
<dbReference type="RefSeq" id="WP_252739709.1">
    <property type="nucleotide sequence ID" value="NZ_JAMXIB010000001.1"/>
</dbReference>
<dbReference type="PANTHER" id="PTHR30250:SF10">
    <property type="entry name" value="LIPOPOLYSACCHARIDE BIOSYNTHESIS PROTEIN WZXC"/>
    <property type="match status" value="1"/>
</dbReference>
<feature type="transmembrane region" description="Helical" evidence="7">
    <location>
        <begin position="414"/>
        <end position="432"/>
    </location>
</feature>
<accession>A0ABT1AUP8</accession>
<dbReference type="InterPro" id="IPR050833">
    <property type="entry name" value="Poly_Biosynth_Transport"/>
</dbReference>
<dbReference type="Pfam" id="PF13440">
    <property type="entry name" value="Polysacc_synt_3"/>
    <property type="match status" value="1"/>
</dbReference>
<reference evidence="8 9" key="1">
    <citation type="submission" date="2022-06" db="EMBL/GenBank/DDBJ databases">
        <authorList>
            <person name="Xuan X."/>
        </authorList>
    </citation>
    <scope>NUCLEOTIDE SEQUENCE [LARGE SCALE GENOMIC DNA]</scope>
    <source>
        <strain evidence="8 9">2V75</strain>
    </source>
</reference>
<feature type="transmembrane region" description="Helical" evidence="7">
    <location>
        <begin position="146"/>
        <end position="167"/>
    </location>
</feature>
<keyword evidence="6 7" id="KW-0472">Membrane</keyword>
<proteinExistence type="inferred from homology"/>
<dbReference type="Proteomes" id="UP001206312">
    <property type="component" value="Unassembled WGS sequence"/>
</dbReference>
<feature type="transmembrane region" description="Helical" evidence="7">
    <location>
        <begin position="111"/>
        <end position="134"/>
    </location>
</feature>
<evidence type="ECO:0000256" key="6">
    <source>
        <dbReference type="ARBA" id="ARBA00023136"/>
    </source>
</evidence>
<comment type="subcellular location">
    <subcellularLocation>
        <location evidence="1">Cell membrane</location>
        <topology evidence="1">Multi-pass membrane protein</topology>
    </subcellularLocation>
</comment>
<feature type="transmembrane region" description="Helical" evidence="7">
    <location>
        <begin position="363"/>
        <end position="394"/>
    </location>
</feature>
<feature type="transmembrane region" description="Helical" evidence="7">
    <location>
        <begin position="79"/>
        <end position="99"/>
    </location>
</feature>
<evidence type="ECO:0000256" key="2">
    <source>
        <dbReference type="ARBA" id="ARBA00007430"/>
    </source>
</evidence>
<feature type="transmembrane region" description="Helical" evidence="7">
    <location>
        <begin position="210"/>
        <end position="231"/>
    </location>
</feature>
<evidence type="ECO:0000256" key="1">
    <source>
        <dbReference type="ARBA" id="ARBA00004651"/>
    </source>
</evidence>
<sequence>MSLKDKTINGVFWALSQQFSIQLINFIVQIVLARLLLPEHFGLIAMIQIFITMGQALMDSGMSSSLIRNKQADQEDYSTVFYMNILTSIVIYFVLFFVSPSIATFFDQPELTIIVRVMTLTFIIQAFVGVQSAVLTREVNFKLQAIMQLPSSILGGIVGIVTAYLGYGVWSLVFFRLTTSFVFMIQHWYRTNWRPGLYFNTKKLKEHFNFGFKLTLSSLIASIYSNSYAIIIGKLFPANLLGFYNQADTLRMFPVRNLTSALQRVTFPIFSSIQDDNQRLKSTFKKITSVVFFLVVPIMLLLIILATPLFRQILTDKWLPAVPYFQILCFSAIAYPLSVYNLNILLVKGKSNLHLKLEIVKKIFAVIFLLLIIPFGFLGAVYARAIGMFVQAFFNIHYSGKIIDYSFKEQMMDLLPTLCIGILAMVGTYLINYSLAGFLDLGDWLFIIFSSMFYVVFYVGFSYLFKLQSLKDMQLLIKDILQKSRFRG</sequence>
<comment type="caution">
    <text evidence="8">The sequence shown here is derived from an EMBL/GenBank/DDBJ whole genome shotgun (WGS) entry which is preliminary data.</text>
</comment>
<name>A0ABT1AUP8_9FLAO</name>
<evidence type="ECO:0000256" key="7">
    <source>
        <dbReference type="SAM" id="Phobius"/>
    </source>
</evidence>
<feature type="transmembrane region" description="Helical" evidence="7">
    <location>
        <begin position="444"/>
        <end position="465"/>
    </location>
</feature>
<gene>
    <name evidence="8" type="ORF">NG653_00580</name>
</gene>
<feature type="transmembrane region" description="Helical" evidence="7">
    <location>
        <begin position="322"/>
        <end position="343"/>
    </location>
</feature>
<keyword evidence="3" id="KW-1003">Cell membrane</keyword>
<keyword evidence="9" id="KW-1185">Reference proteome</keyword>
<keyword evidence="5 7" id="KW-1133">Transmembrane helix</keyword>
<organism evidence="8 9">
    <name type="scientific">Robiginitalea marina</name>
    <dbReference type="NCBI Taxonomy" id="2954105"/>
    <lineage>
        <taxon>Bacteria</taxon>
        <taxon>Pseudomonadati</taxon>
        <taxon>Bacteroidota</taxon>
        <taxon>Flavobacteriia</taxon>
        <taxon>Flavobacteriales</taxon>
        <taxon>Flavobacteriaceae</taxon>
        <taxon>Robiginitalea</taxon>
    </lineage>
</organism>
<dbReference type="EMBL" id="JAMXIB010000001">
    <property type="protein sequence ID" value="MCO5723330.1"/>
    <property type="molecule type" value="Genomic_DNA"/>
</dbReference>
<comment type="similarity">
    <text evidence="2">Belongs to the polysaccharide synthase family.</text>
</comment>
<dbReference type="PANTHER" id="PTHR30250">
    <property type="entry name" value="PST FAMILY PREDICTED COLANIC ACID TRANSPORTER"/>
    <property type="match status" value="1"/>
</dbReference>
<dbReference type="CDD" id="cd13127">
    <property type="entry name" value="MATE_tuaB_like"/>
    <property type="match status" value="1"/>
</dbReference>
<keyword evidence="4 7" id="KW-0812">Transmembrane</keyword>
<feature type="transmembrane region" description="Helical" evidence="7">
    <location>
        <begin position="287"/>
        <end position="310"/>
    </location>
</feature>